<dbReference type="EMBL" id="BART01015491">
    <property type="protein sequence ID" value="GAG85210.1"/>
    <property type="molecule type" value="Genomic_DNA"/>
</dbReference>
<accession>X1AR61</accession>
<gene>
    <name evidence="2" type="ORF">S01H4_30074</name>
</gene>
<protein>
    <submittedName>
        <fullName evidence="2">Uncharacterized protein</fullName>
    </submittedName>
</protein>
<reference evidence="2" key="1">
    <citation type="journal article" date="2014" name="Front. Microbiol.">
        <title>High frequency of phylogenetically diverse reductive dehalogenase-homologous genes in deep subseafloor sedimentary metagenomes.</title>
        <authorList>
            <person name="Kawai M."/>
            <person name="Futagami T."/>
            <person name="Toyoda A."/>
            <person name="Takaki Y."/>
            <person name="Nishi S."/>
            <person name="Hori S."/>
            <person name="Arai W."/>
            <person name="Tsubouchi T."/>
            <person name="Morono Y."/>
            <person name="Uchiyama I."/>
            <person name="Ito T."/>
            <person name="Fujiyama A."/>
            <person name="Inagaki F."/>
            <person name="Takami H."/>
        </authorList>
    </citation>
    <scope>NUCLEOTIDE SEQUENCE</scope>
    <source>
        <strain evidence="2">Expedition CK06-06</strain>
    </source>
</reference>
<comment type="caution">
    <text evidence="2">The sequence shown here is derived from an EMBL/GenBank/DDBJ whole genome shotgun (WGS) entry which is preliminary data.</text>
</comment>
<dbReference type="AlphaFoldDB" id="X1AR61"/>
<feature type="non-terminal residue" evidence="2">
    <location>
        <position position="75"/>
    </location>
</feature>
<evidence type="ECO:0000256" key="1">
    <source>
        <dbReference type="SAM" id="Phobius"/>
    </source>
</evidence>
<keyword evidence="1" id="KW-0472">Membrane</keyword>
<proteinExistence type="predicted"/>
<sequence>MTSQNFGPEEAAKLEAIERMVASLREDAGQATESLADRAADRVAGIVGSWKFLLSLITGLVCYMGFNMWLARSMA</sequence>
<organism evidence="2">
    <name type="scientific">marine sediment metagenome</name>
    <dbReference type="NCBI Taxonomy" id="412755"/>
    <lineage>
        <taxon>unclassified sequences</taxon>
        <taxon>metagenomes</taxon>
        <taxon>ecological metagenomes</taxon>
    </lineage>
</organism>
<feature type="transmembrane region" description="Helical" evidence="1">
    <location>
        <begin position="52"/>
        <end position="71"/>
    </location>
</feature>
<evidence type="ECO:0000313" key="2">
    <source>
        <dbReference type="EMBL" id="GAG85210.1"/>
    </source>
</evidence>
<name>X1AR61_9ZZZZ</name>
<keyword evidence="1" id="KW-0812">Transmembrane</keyword>
<keyword evidence="1" id="KW-1133">Transmembrane helix</keyword>